<gene>
    <name evidence="2" type="ORF">BJ322DRAFT_1088495</name>
</gene>
<evidence type="ECO:0000313" key="2">
    <source>
        <dbReference type="EMBL" id="KAF9779647.1"/>
    </source>
</evidence>
<feature type="region of interest" description="Disordered" evidence="1">
    <location>
        <begin position="247"/>
        <end position="432"/>
    </location>
</feature>
<organism evidence="2 3">
    <name type="scientific">Thelephora terrestris</name>
    <dbReference type="NCBI Taxonomy" id="56493"/>
    <lineage>
        <taxon>Eukaryota</taxon>
        <taxon>Fungi</taxon>
        <taxon>Dikarya</taxon>
        <taxon>Basidiomycota</taxon>
        <taxon>Agaricomycotina</taxon>
        <taxon>Agaricomycetes</taxon>
        <taxon>Thelephorales</taxon>
        <taxon>Thelephoraceae</taxon>
        <taxon>Thelephora</taxon>
    </lineage>
</organism>
<dbReference type="AlphaFoldDB" id="A0A9P6H551"/>
<dbReference type="Proteomes" id="UP000736335">
    <property type="component" value="Unassembled WGS sequence"/>
</dbReference>
<feature type="compositionally biased region" description="Polar residues" evidence="1">
    <location>
        <begin position="34"/>
        <end position="48"/>
    </location>
</feature>
<evidence type="ECO:0000313" key="3">
    <source>
        <dbReference type="Proteomes" id="UP000736335"/>
    </source>
</evidence>
<dbReference type="OrthoDB" id="3268823at2759"/>
<dbReference type="EMBL" id="WIUZ02000019">
    <property type="protein sequence ID" value="KAF9779647.1"/>
    <property type="molecule type" value="Genomic_DNA"/>
</dbReference>
<feature type="region of interest" description="Disordered" evidence="1">
    <location>
        <begin position="209"/>
        <end position="229"/>
    </location>
</feature>
<feature type="compositionally biased region" description="Polar residues" evidence="1">
    <location>
        <begin position="259"/>
        <end position="271"/>
    </location>
</feature>
<feature type="compositionally biased region" description="Polar residues" evidence="1">
    <location>
        <begin position="356"/>
        <end position="375"/>
    </location>
</feature>
<feature type="compositionally biased region" description="Basic and acidic residues" evidence="1">
    <location>
        <begin position="283"/>
        <end position="305"/>
    </location>
</feature>
<keyword evidence="3" id="KW-1185">Reference proteome</keyword>
<feature type="compositionally biased region" description="Basic and acidic residues" evidence="1">
    <location>
        <begin position="392"/>
        <end position="402"/>
    </location>
</feature>
<accession>A0A9P6H551</accession>
<proteinExistence type="predicted"/>
<feature type="compositionally biased region" description="Polar residues" evidence="1">
    <location>
        <begin position="64"/>
        <end position="75"/>
    </location>
</feature>
<feature type="compositionally biased region" description="Basic and acidic residues" evidence="1">
    <location>
        <begin position="413"/>
        <end position="425"/>
    </location>
</feature>
<feature type="region of interest" description="Disordered" evidence="1">
    <location>
        <begin position="163"/>
        <end position="182"/>
    </location>
</feature>
<sequence>MTSSVQPPVLNPPIGTPSNEWAKKTASSLDPFPQESSKNVISESQSPGVTPGDELPGAFPSHGQGETSTGPTNITETIVDTAKQYLPTSVMNKVETFLGNNNSGTTGTDKGVRASEHDIYHKASLPSQELRGALPHEHVGGVGSLPGASIEKSVAVLPDEEAELSQSDTYAGRNTPGYQTPRDLKANGTSLAQTVVQKATKVGVASGIVKADDPTKPPSENVGKGYPETITSREIENAQQAVGNIKPVAFDIKPAQDVSMPSTEKQGQQPGEHTGGVGSLPGSKDEQDVAVLPDERLTKSSEMVRPEQPQEPSDSIDKSQVDTSAMGGEARGATDPFKKASQLRDPPTETVAIPSEQRTTTAEPVQHSSASNESDNVAGIHKFTASEGSTESQHKATLKEKISGGMKVVSGKLGHDKSKVEEGKKLMSGQPA</sequence>
<reference evidence="2" key="2">
    <citation type="submission" date="2020-11" db="EMBL/GenBank/DDBJ databases">
        <authorList>
            <consortium name="DOE Joint Genome Institute"/>
            <person name="Kuo A."/>
            <person name="Miyauchi S."/>
            <person name="Kiss E."/>
            <person name="Drula E."/>
            <person name="Kohler A."/>
            <person name="Sanchez-Garcia M."/>
            <person name="Andreopoulos B."/>
            <person name="Barry K.W."/>
            <person name="Bonito G."/>
            <person name="Buee M."/>
            <person name="Carver A."/>
            <person name="Chen C."/>
            <person name="Cichocki N."/>
            <person name="Clum A."/>
            <person name="Culley D."/>
            <person name="Crous P.W."/>
            <person name="Fauchery L."/>
            <person name="Girlanda M."/>
            <person name="Hayes R."/>
            <person name="Keri Z."/>
            <person name="Labutti K."/>
            <person name="Lipzen A."/>
            <person name="Lombard V."/>
            <person name="Magnuson J."/>
            <person name="Maillard F."/>
            <person name="Morin E."/>
            <person name="Murat C."/>
            <person name="Nolan M."/>
            <person name="Ohm R."/>
            <person name="Pangilinan J."/>
            <person name="Pereira M."/>
            <person name="Perotto S."/>
            <person name="Peter M."/>
            <person name="Riley R."/>
            <person name="Sitrit Y."/>
            <person name="Stielow B."/>
            <person name="Szollosi G."/>
            <person name="Zifcakova L."/>
            <person name="Stursova M."/>
            <person name="Spatafora J.W."/>
            <person name="Tedersoo L."/>
            <person name="Vaario L.-M."/>
            <person name="Yamada A."/>
            <person name="Yan M."/>
            <person name="Wang P."/>
            <person name="Xu J."/>
            <person name="Bruns T."/>
            <person name="Baldrian P."/>
            <person name="Vilgalys R."/>
            <person name="Henrissat B."/>
            <person name="Grigoriev I.V."/>
            <person name="Hibbett D."/>
            <person name="Nagy L.G."/>
            <person name="Martin F.M."/>
        </authorList>
    </citation>
    <scope>NUCLEOTIDE SEQUENCE</scope>
    <source>
        <strain evidence="2">UH-Tt-Lm1</strain>
    </source>
</reference>
<feature type="region of interest" description="Disordered" evidence="1">
    <location>
        <begin position="1"/>
        <end position="75"/>
    </location>
</feature>
<reference evidence="2" key="1">
    <citation type="journal article" date="2020" name="Nat. Commun.">
        <title>Large-scale genome sequencing of mycorrhizal fungi provides insights into the early evolution of symbiotic traits.</title>
        <authorList>
            <person name="Miyauchi S."/>
            <person name="Kiss E."/>
            <person name="Kuo A."/>
            <person name="Drula E."/>
            <person name="Kohler A."/>
            <person name="Sanchez-Garcia M."/>
            <person name="Morin E."/>
            <person name="Andreopoulos B."/>
            <person name="Barry K.W."/>
            <person name="Bonito G."/>
            <person name="Buee M."/>
            <person name="Carver A."/>
            <person name="Chen C."/>
            <person name="Cichocki N."/>
            <person name="Clum A."/>
            <person name="Culley D."/>
            <person name="Crous P.W."/>
            <person name="Fauchery L."/>
            <person name="Girlanda M."/>
            <person name="Hayes R.D."/>
            <person name="Keri Z."/>
            <person name="LaButti K."/>
            <person name="Lipzen A."/>
            <person name="Lombard V."/>
            <person name="Magnuson J."/>
            <person name="Maillard F."/>
            <person name="Murat C."/>
            <person name="Nolan M."/>
            <person name="Ohm R.A."/>
            <person name="Pangilinan J."/>
            <person name="Pereira M.F."/>
            <person name="Perotto S."/>
            <person name="Peter M."/>
            <person name="Pfister S."/>
            <person name="Riley R."/>
            <person name="Sitrit Y."/>
            <person name="Stielow J.B."/>
            <person name="Szollosi G."/>
            <person name="Zifcakova L."/>
            <person name="Stursova M."/>
            <person name="Spatafora J.W."/>
            <person name="Tedersoo L."/>
            <person name="Vaario L.M."/>
            <person name="Yamada A."/>
            <person name="Yan M."/>
            <person name="Wang P."/>
            <person name="Xu J."/>
            <person name="Bruns T."/>
            <person name="Baldrian P."/>
            <person name="Vilgalys R."/>
            <person name="Dunand C."/>
            <person name="Henrissat B."/>
            <person name="Grigoriev I.V."/>
            <person name="Hibbett D."/>
            <person name="Nagy L.G."/>
            <person name="Martin F.M."/>
        </authorList>
    </citation>
    <scope>NUCLEOTIDE SEQUENCE</scope>
    <source>
        <strain evidence="2">UH-Tt-Lm1</strain>
    </source>
</reference>
<protein>
    <submittedName>
        <fullName evidence="2">Uncharacterized protein</fullName>
    </submittedName>
</protein>
<evidence type="ECO:0000256" key="1">
    <source>
        <dbReference type="SAM" id="MobiDB-lite"/>
    </source>
</evidence>
<name>A0A9P6H551_9AGAM</name>
<comment type="caution">
    <text evidence="2">The sequence shown here is derived from an EMBL/GenBank/DDBJ whole genome shotgun (WGS) entry which is preliminary data.</text>
</comment>